<dbReference type="InterPro" id="IPR038630">
    <property type="entry name" value="L24e/L24_sf"/>
</dbReference>
<evidence type="ECO:0000259" key="5">
    <source>
        <dbReference type="Pfam" id="PF01246"/>
    </source>
</evidence>
<dbReference type="GO" id="GO:0003729">
    <property type="term" value="F:mRNA binding"/>
    <property type="evidence" value="ECO:0007669"/>
    <property type="project" value="TreeGrafter"/>
</dbReference>
<dbReference type="PROSITE" id="PS01073">
    <property type="entry name" value="RIBOSOMAL_L24E"/>
    <property type="match status" value="1"/>
</dbReference>
<comment type="similarity">
    <text evidence="1">Belongs to the eukaryotic ribosomal protein eL24 family.</text>
</comment>
<dbReference type="GO" id="GO:0022625">
    <property type="term" value="C:cytosolic large ribosomal subunit"/>
    <property type="evidence" value="ECO:0007669"/>
    <property type="project" value="TreeGrafter"/>
</dbReference>
<dbReference type="PANTHER" id="PTHR10792:SF1">
    <property type="entry name" value="RIBOSOMAL PROTEIN L24"/>
    <property type="match status" value="1"/>
</dbReference>
<dbReference type="InterPro" id="IPR000988">
    <property type="entry name" value="Ribosomal_eL24-rel_N"/>
</dbReference>
<dbReference type="AlphaFoldDB" id="A0A6B2LNM6"/>
<evidence type="ECO:0000256" key="3">
    <source>
        <dbReference type="ARBA" id="ARBA00023274"/>
    </source>
</evidence>
<keyword evidence="3" id="KW-0687">Ribonucleoprotein</keyword>
<organism evidence="6">
    <name type="scientific">Arcella intermedia</name>
    <dbReference type="NCBI Taxonomy" id="1963864"/>
    <lineage>
        <taxon>Eukaryota</taxon>
        <taxon>Amoebozoa</taxon>
        <taxon>Tubulinea</taxon>
        <taxon>Elardia</taxon>
        <taxon>Arcellinida</taxon>
        <taxon>Sphaerothecina</taxon>
        <taxon>Arcellidae</taxon>
        <taxon>Arcella</taxon>
    </lineage>
</organism>
<dbReference type="GO" id="GO:0002181">
    <property type="term" value="P:cytoplasmic translation"/>
    <property type="evidence" value="ECO:0007669"/>
    <property type="project" value="TreeGrafter"/>
</dbReference>
<accession>A0A6B2LNM6</accession>
<feature type="domain" description="Large ribosomal subunit protein eL24-related N-terminal" evidence="5">
    <location>
        <begin position="1"/>
        <end position="65"/>
    </location>
</feature>
<dbReference type="Gene3D" id="2.30.170.20">
    <property type="entry name" value="Ribosomal protein L24e"/>
    <property type="match status" value="1"/>
</dbReference>
<evidence type="ECO:0000313" key="6">
    <source>
        <dbReference type="EMBL" id="NDV38789.1"/>
    </source>
</evidence>
<dbReference type="FunFam" id="2.30.170.20:FF:000003">
    <property type="entry name" value="60S ribosomal protein L24"/>
    <property type="match status" value="1"/>
</dbReference>
<feature type="compositionally biased region" description="Low complexity" evidence="4">
    <location>
        <begin position="120"/>
        <end position="142"/>
    </location>
</feature>
<feature type="compositionally biased region" description="Basic and acidic residues" evidence="4">
    <location>
        <begin position="86"/>
        <end position="107"/>
    </location>
</feature>
<protein>
    <recommendedName>
        <fullName evidence="5">Large ribosomal subunit protein eL24-related N-terminal domain-containing protein</fullName>
    </recommendedName>
</protein>
<dbReference type="EMBL" id="GIBP01009820">
    <property type="protein sequence ID" value="NDV38789.1"/>
    <property type="molecule type" value="Transcribed_RNA"/>
</dbReference>
<dbReference type="SUPFAM" id="SSF57716">
    <property type="entry name" value="Glucocorticoid receptor-like (DNA-binding domain)"/>
    <property type="match status" value="1"/>
</dbReference>
<sequence>MKTETCSFSGWKVYPGHGTRFIKADCKIFLFRSSKEEAFFHQRQKAAKLRWTLVYRRLHKKGVSETRSRKKRHGIKKTQRAVQGVDMEKVASIRKENPEKAKERREANLAQLRERRAKAKAAAGAKPAHAQAAQPKGPKQKGTGNKGR</sequence>
<dbReference type="PANTHER" id="PTHR10792">
    <property type="entry name" value="60S RIBOSOMAL PROTEIN L24"/>
    <property type="match status" value="1"/>
</dbReference>
<feature type="region of interest" description="Disordered" evidence="4">
    <location>
        <begin position="62"/>
        <end position="148"/>
    </location>
</feature>
<evidence type="ECO:0000256" key="2">
    <source>
        <dbReference type="ARBA" id="ARBA00022980"/>
    </source>
</evidence>
<name>A0A6B2LNM6_9EUKA</name>
<reference evidence="6" key="1">
    <citation type="journal article" date="2020" name="J. Eukaryot. Microbiol.">
        <title>De novo Sequencing, Assembly and Annotation of the Transcriptome for the Free-Living Testate Amoeba Arcella intermedia.</title>
        <authorList>
            <person name="Ribeiro G.M."/>
            <person name="Porfirio-Sousa A.L."/>
            <person name="Maurer-Alcala X.X."/>
            <person name="Katz L.A."/>
            <person name="Lahr D.J.G."/>
        </authorList>
    </citation>
    <scope>NUCLEOTIDE SEQUENCE</scope>
</reference>
<dbReference type="Pfam" id="PF01246">
    <property type="entry name" value="Ribosomal_L24e"/>
    <property type="match status" value="1"/>
</dbReference>
<dbReference type="GO" id="GO:0003735">
    <property type="term" value="F:structural constituent of ribosome"/>
    <property type="evidence" value="ECO:0007669"/>
    <property type="project" value="InterPro"/>
</dbReference>
<feature type="compositionally biased region" description="Basic residues" evidence="4">
    <location>
        <begin position="68"/>
        <end position="79"/>
    </location>
</feature>
<dbReference type="CDD" id="cd00472">
    <property type="entry name" value="Ribosomal_L24e_L24"/>
    <property type="match status" value="1"/>
</dbReference>
<proteinExistence type="inferred from homology"/>
<dbReference type="InterPro" id="IPR023442">
    <property type="entry name" value="Ribosomal_eL24_CS"/>
</dbReference>
<evidence type="ECO:0000256" key="4">
    <source>
        <dbReference type="SAM" id="MobiDB-lite"/>
    </source>
</evidence>
<keyword evidence="2" id="KW-0689">Ribosomal protein</keyword>
<dbReference type="InterPro" id="IPR056366">
    <property type="entry name" value="Ribosomal_eL24"/>
</dbReference>
<evidence type="ECO:0000256" key="1">
    <source>
        <dbReference type="ARBA" id="ARBA00005647"/>
    </source>
</evidence>